<evidence type="ECO:0000313" key="2">
    <source>
        <dbReference type="Proteomes" id="UP000824219"/>
    </source>
</evidence>
<dbReference type="AlphaFoldDB" id="A0A9D3NY92"/>
<dbReference type="EMBL" id="JAHKSW010000008">
    <property type="protein sequence ID" value="KAG7329072.1"/>
    <property type="molecule type" value="Genomic_DNA"/>
</dbReference>
<accession>A0A9D3NY92</accession>
<protein>
    <submittedName>
        <fullName evidence="1">Uncharacterized protein</fullName>
    </submittedName>
</protein>
<gene>
    <name evidence="1" type="ORF">KOW79_007246</name>
</gene>
<name>A0A9D3NY92_9TELE</name>
<reference evidence="1 2" key="1">
    <citation type="submission" date="2021-06" db="EMBL/GenBank/DDBJ databases">
        <title>Chromosome-level genome assembly of the red-tail catfish (Hemibagrus wyckioides).</title>
        <authorList>
            <person name="Shao F."/>
        </authorList>
    </citation>
    <scope>NUCLEOTIDE SEQUENCE [LARGE SCALE GENOMIC DNA]</scope>
    <source>
        <strain evidence="1">EC202008001</strain>
        <tissue evidence="1">Blood</tissue>
    </source>
</reference>
<evidence type="ECO:0000313" key="1">
    <source>
        <dbReference type="EMBL" id="KAG7329072.1"/>
    </source>
</evidence>
<comment type="caution">
    <text evidence="1">The sequence shown here is derived from an EMBL/GenBank/DDBJ whole genome shotgun (WGS) entry which is preliminary data.</text>
</comment>
<proteinExistence type="predicted"/>
<keyword evidence="2" id="KW-1185">Reference proteome</keyword>
<organism evidence="1 2">
    <name type="scientific">Hemibagrus wyckioides</name>
    <dbReference type="NCBI Taxonomy" id="337641"/>
    <lineage>
        <taxon>Eukaryota</taxon>
        <taxon>Metazoa</taxon>
        <taxon>Chordata</taxon>
        <taxon>Craniata</taxon>
        <taxon>Vertebrata</taxon>
        <taxon>Euteleostomi</taxon>
        <taxon>Actinopterygii</taxon>
        <taxon>Neopterygii</taxon>
        <taxon>Teleostei</taxon>
        <taxon>Ostariophysi</taxon>
        <taxon>Siluriformes</taxon>
        <taxon>Bagridae</taxon>
        <taxon>Hemibagrus</taxon>
    </lineage>
</organism>
<dbReference type="Proteomes" id="UP000824219">
    <property type="component" value="Linkage Group LG08"/>
</dbReference>
<sequence length="78" mass="8255">MCPSPGGIRRHTGRTQYLKLVAAEADRVLPSLLCNDGLACESLSPASDPGSIGTLAGVEEVEDDKMLLTILKDEENDA</sequence>